<evidence type="ECO:0000313" key="3">
    <source>
        <dbReference type="Proteomes" id="UP000463224"/>
    </source>
</evidence>
<reference evidence="2 3" key="1">
    <citation type="submission" date="2019-12" db="EMBL/GenBank/DDBJ databases">
        <title>Nitratireductor arenosus sp. nov., Isolated from sea sand, Jeju island, South Korea.</title>
        <authorList>
            <person name="Kim W."/>
        </authorList>
    </citation>
    <scope>NUCLEOTIDE SEQUENCE [LARGE SCALE GENOMIC DNA]</scope>
    <source>
        <strain evidence="2 3">CAU 1489</strain>
    </source>
</reference>
<dbReference type="GO" id="GO:0017168">
    <property type="term" value="F:5-oxoprolinase (ATP-hydrolyzing) activity"/>
    <property type="evidence" value="ECO:0007669"/>
    <property type="project" value="TreeGrafter"/>
</dbReference>
<dbReference type="PANTHER" id="PTHR11365:SF23">
    <property type="entry name" value="HYPOTHETICAL 5-OXOPROLINASE (EUROFUNG)-RELATED"/>
    <property type="match status" value="1"/>
</dbReference>
<organism evidence="2 3">
    <name type="scientific">Nitratireductor arenosus</name>
    <dbReference type="NCBI Taxonomy" id="2682096"/>
    <lineage>
        <taxon>Bacteria</taxon>
        <taxon>Pseudomonadati</taxon>
        <taxon>Pseudomonadota</taxon>
        <taxon>Alphaproteobacteria</taxon>
        <taxon>Hyphomicrobiales</taxon>
        <taxon>Phyllobacteriaceae</taxon>
        <taxon>Nitratireductor</taxon>
    </lineage>
</organism>
<dbReference type="Proteomes" id="UP000463224">
    <property type="component" value="Unassembled WGS sequence"/>
</dbReference>
<dbReference type="InterPro" id="IPR045079">
    <property type="entry name" value="Oxoprolinase-like"/>
</dbReference>
<dbReference type="GO" id="GO:0005829">
    <property type="term" value="C:cytosol"/>
    <property type="evidence" value="ECO:0007669"/>
    <property type="project" value="TreeGrafter"/>
</dbReference>
<protein>
    <submittedName>
        <fullName evidence="2">Hydantoinase B/oxoprolinase family protein</fullName>
    </submittedName>
</protein>
<dbReference type="Pfam" id="PF02538">
    <property type="entry name" value="Hydantoinase_B"/>
    <property type="match status" value="1"/>
</dbReference>
<keyword evidence="3" id="KW-1185">Reference proteome</keyword>
<name>A0A844QCY4_9HYPH</name>
<dbReference type="RefSeq" id="WP_156710866.1">
    <property type="nucleotide sequence ID" value="NZ_WPHG01000001.1"/>
</dbReference>
<evidence type="ECO:0000259" key="1">
    <source>
        <dbReference type="Pfam" id="PF02538"/>
    </source>
</evidence>
<comment type="caution">
    <text evidence="2">The sequence shown here is derived from an EMBL/GenBank/DDBJ whole genome shotgun (WGS) entry which is preliminary data.</text>
</comment>
<accession>A0A844QCY4</accession>
<sequence length="641" mass="68588">MRFAANGFYVESYDKCCNCGVLLYRRDAAIERDKGGLVCGEWCLQWTENGAQDVAASSGAADRASYRGKTDVVDLKILDGNLASICRDMGVTVMRTAYSPIFSESLDFTCGLFDASGAMIAVGDFCPSMIGGMPLIVQAIVDEYPVETLEEGDVIVHNDPYRGGMHTPEHTFLKPIFRQGALVGFAGAIGHIGEIGGMVPGSFFAEATEAFSEGLRIPPVRIKRAGQDCPDVWKMMLANVRTPRANYGDYRALIAAVDLGERRLLELVARYGATGFAGAAADLLDYSEARMRAEIADIPDGRYAFEDMMEDDGVEARALPIRTAVHVGGNEAVVDFNGTAPQARGPMNTPLSVPQAAAFNAFLQITDFTIPKNAGCFRPIRVLVPPGCLLNVEFPAPSVGGNTECHPRIVYTVLGALAQAVPDRVPAADGGTWSNFLFGGTDPRTGEYYTSYDLHTVGWGGRNGADGNDAVSSMNGNCRTIPVEVYETRYPWLVEDWSLVPDSAGAGEFRGGLGMQKTILCRAEEVVVSHVGDRQQVAPWGLNGGGEAALAATRFKLAGREDWNDARETYGKVSPSKFANVVVRAGDRVHIAMPGGGGWGDPARRPPETVVDDVLDGYLSREAAQSAYGVAVPVPEKPGSA</sequence>
<dbReference type="AlphaFoldDB" id="A0A844QCY4"/>
<dbReference type="InterPro" id="IPR003692">
    <property type="entry name" value="Hydantoinase_B"/>
</dbReference>
<evidence type="ECO:0000313" key="2">
    <source>
        <dbReference type="EMBL" id="MVA95993.1"/>
    </source>
</evidence>
<feature type="domain" description="Hydantoinase B/oxoprolinase" evidence="1">
    <location>
        <begin position="71"/>
        <end position="602"/>
    </location>
</feature>
<dbReference type="GO" id="GO:0006749">
    <property type="term" value="P:glutathione metabolic process"/>
    <property type="evidence" value="ECO:0007669"/>
    <property type="project" value="TreeGrafter"/>
</dbReference>
<gene>
    <name evidence="2" type="ORF">GN330_01815</name>
</gene>
<proteinExistence type="predicted"/>
<dbReference type="EMBL" id="WPHG01000001">
    <property type="protein sequence ID" value="MVA95993.1"/>
    <property type="molecule type" value="Genomic_DNA"/>
</dbReference>
<dbReference type="PANTHER" id="PTHR11365">
    <property type="entry name" value="5-OXOPROLINASE RELATED"/>
    <property type="match status" value="1"/>
</dbReference>